<gene>
    <name evidence="4" type="ORF">BJX67DRAFT_356847</name>
</gene>
<sequence>MSPRCWEGPRIRGFHLFQTVGRIKRGSAPLRSGFSLHQHHNKMSQKSTLVVFGATGSQGGSVIRAVQESADLAAQYRVRGVCRDTNKPRAKLLAETGVEVVSASLNAVEDIRRALEGADAVFLVTDYPGNNCDGNLETRQGKNVADVAREIGVKHLIFSSLPSILQATSGAVLNGHEFDAKARIEDYIRQLDLPATFVHAGFYMELFAPGQLLKPATGESGTESWAISLPIPTDCAVLPLIDIIDYGKMVRAALIRREAFLGKSLYAAQAYYSPAQIASIVTAVKGTPCAVKELSDEEFLALRPRSGLSTRERQEEQLFMYHWMRDYGYYGGAPLDGNHEVIREPLQTFEGFVKTSTAFS</sequence>
<dbReference type="InterPro" id="IPR008030">
    <property type="entry name" value="NmrA-like"/>
</dbReference>
<evidence type="ECO:0000313" key="5">
    <source>
        <dbReference type="Proteomes" id="UP001610432"/>
    </source>
</evidence>
<dbReference type="Pfam" id="PF05368">
    <property type="entry name" value="NmrA"/>
    <property type="match status" value="1"/>
</dbReference>
<evidence type="ECO:0000313" key="4">
    <source>
        <dbReference type="EMBL" id="KAL2865958.1"/>
    </source>
</evidence>
<protein>
    <recommendedName>
        <fullName evidence="3">NmrA-like domain-containing protein</fullName>
    </recommendedName>
</protein>
<evidence type="ECO:0000259" key="3">
    <source>
        <dbReference type="Pfam" id="PF05368"/>
    </source>
</evidence>
<dbReference type="EMBL" id="JBFXLQ010000028">
    <property type="protein sequence ID" value="KAL2865958.1"/>
    <property type="molecule type" value="Genomic_DNA"/>
</dbReference>
<dbReference type="InterPro" id="IPR051164">
    <property type="entry name" value="NmrA-like_oxidored"/>
</dbReference>
<name>A0ABR4LN41_9EURO</name>
<dbReference type="RefSeq" id="XP_070884937.1">
    <property type="nucleotide sequence ID" value="XM_071029438.1"/>
</dbReference>
<dbReference type="PANTHER" id="PTHR42748">
    <property type="entry name" value="NITROGEN METABOLITE REPRESSION PROTEIN NMRA FAMILY MEMBER"/>
    <property type="match status" value="1"/>
</dbReference>
<reference evidence="4 5" key="1">
    <citation type="submission" date="2024-07" db="EMBL/GenBank/DDBJ databases">
        <title>Section-level genome sequencing and comparative genomics of Aspergillus sections Usti and Cavernicolus.</title>
        <authorList>
            <consortium name="Lawrence Berkeley National Laboratory"/>
            <person name="Nybo J.L."/>
            <person name="Vesth T.C."/>
            <person name="Theobald S."/>
            <person name="Frisvad J.C."/>
            <person name="Larsen T.O."/>
            <person name="Kjaerboelling I."/>
            <person name="Rothschild-Mancinelli K."/>
            <person name="Lyhne E.K."/>
            <person name="Kogle M.E."/>
            <person name="Barry K."/>
            <person name="Clum A."/>
            <person name="Na H."/>
            <person name="Ledsgaard L."/>
            <person name="Lin J."/>
            <person name="Lipzen A."/>
            <person name="Kuo A."/>
            <person name="Riley R."/>
            <person name="Mondo S."/>
            <person name="Labutti K."/>
            <person name="Haridas S."/>
            <person name="Pangalinan J."/>
            <person name="Salamov A.A."/>
            <person name="Simmons B.A."/>
            <person name="Magnuson J.K."/>
            <person name="Chen J."/>
            <person name="Drula E."/>
            <person name="Henrissat B."/>
            <person name="Wiebenga A."/>
            <person name="Lubbers R.J."/>
            <person name="Gomes A.C."/>
            <person name="Macurrencykelacurrency M.R."/>
            <person name="Stajich J."/>
            <person name="Grigoriev I.V."/>
            <person name="Mortensen U.H."/>
            <person name="De Vries R.P."/>
            <person name="Baker S.E."/>
            <person name="Andersen M.R."/>
        </authorList>
    </citation>
    <scope>NUCLEOTIDE SEQUENCE [LARGE SCALE GENOMIC DNA]</scope>
    <source>
        <strain evidence="4 5">CBS 449.75</strain>
    </source>
</reference>
<dbReference type="CDD" id="cd05251">
    <property type="entry name" value="NmrA_like_SDR_a"/>
    <property type="match status" value="1"/>
</dbReference>
<dbReference type="SUPFAM" id="SSF51735">
    <property type="entry name" value="NAD(P)-binding Rossmann-fold domains"/>
    <property type="match status" value="1"/>
</dbReference>
<keyword evidence="5" id="KW-1185">Reference proteome</keyword>
<dbReference type="Proteomes" id="UP001610432">
    <property type="component" value="Unassembled WGS sequence"/>
</dbReference>
<evidence type="ECO:0000256" key="1">
    <source>
        <dbReference type="ARBA" id="ARBA00006328"/>
    </source>
</evidence>
<dbReference type="Gene3D" id="3.90.25.10">
    <property type="entry name" value="UDP-galactose 4-epimerase, domain 1"/>
    <property type="match status" value="1"/>
</dbReference>
<feature type="domain" description="NmrA-like" evidence="3">
    <location>
        <begin position="45"/>
        <end position="351"/>
    </location>
</feature>
<dbReference type="PANTHER" id="PTHR42748:SF31">
    <property type="entry name" value="NMRA-LIKE DOMAIN-CONTAINING PROTEIN-RELATED"/>
    <property type="match status" value="1"/>
</dbReference>
<comment type="similarity">
    <text evidence="1">Belongs to the NmrA-type oxidoreductase family.</text>
</comment>
<dbReference type="GeneID" id="98144510"/>
<dbReference type="InterPro" id="IPR036291">
    <property type="entry name" value="NAD(P)-bd_dom_sf"/>
</dbReference>
<dbReference type="Gene3D" id="3.40.50.720">
    <property type="entry name" value="NAD(P)-binding Rossmann-like Domain"/>
    <property type="match status" value="1"/>
</dbReference>
<comment type="caution">
    <text evidence="4">The sequence shown here is derived from an EMBL/GenBank/DDBJ whole genome shotgun (WGS) entry which is preliminary data.</text>
</comment>
<organism evidence="4 5">
    <name type="scientific">Aspergillus lucknowensis</name>
    <dbReference type="NCBI Taxonomy" id="176173"/>
    <lineage>
        <taxon>Eukaryota</taxon>
        <taxon>Fungi</taxon>
        <taxon>Dikarya</taxon>
        <taxon>Ascomycota</taxon>
        <taxon>Pezizomycotina</taxon>
        <taxon>Eurotiomycetes</taxon>
        <taxon>Eurotiomycetidae</taxon>
        <taxon>Eurotiales</taxon>
        <taxon>Aspergillaceae</taxon>
        <taxon>Aspergillus</taxon>
        <taxon>Aspergillus subgen. Nidulantes</taxon>
    </lineage>
</organism>
<proteinExistence type="inferred from homology"/>
<accession>A0ABR4LN41</accession>
<evidence type="ECO:0000256" key="2">
    <source>
        <dbReference type="ARBA" id="ARBA00022857"/>
    </source>
</evidence>
<keyword evidence="2" id="KW-0521">NADP</keyword>